<dbReference type="InterPro" id="IPR036770">
    <property type="entry name" value="Ankyrin_rpt-contain_sf"/>
</dbReference>
<evidence type="ECO:0000256" key="1">
    <source>
        <dbReference type="ARBA" id="ARBA00022737"/>
    </source>
</evidence>
<organism evidence="6">
    <name type="scientific">Cladocopium goreaui</name>
    <dbReference type="NCBI Taxonomy" id="2562237"/>
    <lineage>
        <taxon>Eukaryota</taxon>
        <taxon>Sar</taxon>
        <taxon>Alveolata</taxon>
        <taxon>Dinophyceae</taxon>
        <taxon>Suessiales</taxon>
        <taxon>Symbiodiniaceae</taxon>
        <taxon>Cladocopium</taxon>
    </lineage>
</organism>
<name>A0A9P1CC96_9DINO</name>
<keyword evidence="1" id="KW-0677">Repeat</keyword>
<evidence type="ECO:0000313" key="7">
    <source>
        <dbReference type="EMBL" id="CAL4776277.1"/>
    </source>
</evidence>
<dbReference type="GO" id="GO:0051059">
    <property type="term" value="F:NF-kappaB binding"/>
    <property type="evidence" value="ECO:0007669"/>
    <property type="project" value="TreeGrafter"/>
</dbReference>
<proteinExistence type="predicted"/>
<dbReference type="SUPFAM" id="SSF50729">
    <property type="entry name" value="PH domain-like"/>
    <property type="match status" value="1"/>
</dbReference>
<dbReference type="OrthoDB" id="194358at2759"/>
<dbReference type="InterPro" id="IPR051070">
    <property type="entry name" value="NF-kappa-B_inhibitor"/>
</dbReference>
<feature type="repeat" description="ANK" evidence="3">
    <location>
        <begin position="506"/>
        <end position="538"/>
    </location>
</feature>
<gene>
    <name evidence="6" type="ORF">C1SCF055_LOCUS16073</name>
</gene>
<evidence type="ECO:0000256" key="4">
    <source>
        <dbReference type="SAM" id="MobiDB-lite"/>
    </source>
</evidence>
<sequence>ISEDGDLGASRPLTILVGNGPPIIDSESEEEQELLCIQDPKASKIEDSALPAVSASLLSATGEVEDVQPSPRSRLLADLRIGKEEEVRLRKAYEAEVLRGADLRAALEIQEKHHADLVAWRAEQQLAEQGLVNLMLQHDRCTMSFEDEMMSGRRLLEFQEEETESLSRQAVADQKESSHLRMGGPVANSELEESLRSADREASELSQDVQRREQAIADLSQDLRSVLEYMITVNIRAARAAGGIGGIDSLTEEEFLPNGVRAHLGLGRYGEEHLDFLFRKYKLQIARKADDLIDLDASGAKSSLERLDGRDPEACLQEERQGKEGPLVVAEWEDLDDMSTSLLQGSIESSLGTQADPPPLPISDLRSVIDGSTSSLEEEGRLLQEALSVELNRFTQVNGSLPMYAQRSYVIARDAESISHKGPAWDLLIAVTQGNVAAVKSLLPVQATSRTKRRAVWQQAVEKMGWTPLHLAAVNGDSDLIECLKEDMVDRFQHHRAALGTATSGTGLTPLGVACLAGHVEAARQLLQGMASVDARDARGNTALHWAQMGGVEQELMPLLLAAKADPEVCNRSGQRPTVRMLMQVAPLAQQETNASGDVHLIRALALEPEVNLSFLSYTLNMLKTPVRDSLGFSKNSHAKKQAQLSAEEEVSGAWSVCITNYTHAGLCSTLETSGVYSDPANWIRSRQALVLTCERLLLFNASSWTLEQVLALSELAELVLSSHCSTVVVLRMHRVSDLVLDVPASARTRFIEELQFATNAVNERWGGSDFSGGLRIHQEGESITDLFDQNRKKVGLLAWIEANVFLFLPYVPTAVLLAGDLFFFGQMDLRQHIRGNDWGWRSYYFALKSGPVRKLVWCKRPTDELCAGAVHVRDITTVQPLDTPGGEVCILVEYNSKDRDELLTLRTASLKSREDWIVSIKTMQTSQISQITSVSEPRY</sequence>
<feature type="repeat" description="ANK" evidence="3">
    <location>
        <begin position="539"/>
        <end position="572"/>
    </location>
</feature>
<dbReference type="EMBL" id="CAMXCT020001320">
    <property type="protein sequence ID" value="CAL1142340.1"/>
    <property type="molecule type" value="Genomic_DNA"/>
</dbReference>
<dbReference type="SMART" id="SM00248">
    <property type="entry name" value="ANK"/>
    <property type="match status" value="3"/>
</dbReference>
<evidence type="ECO:0000313" key="6">
    <source>
        <dbReference type="EMBL" id="CAI3988965.1"/>
    </source>
</evidence>
<feature type="compositionally biased region" description="Basic and acidic residues" evidence="4">
    <location>
        <begin position="193"/>
        <end position="209"/>
    </location>
</feature>
<dbReference type="PROSITE" id="PS50088">
    <property type="entry name" value="ANK_REPEAT"/>
    <property type="match status" value="3"/>
</dbReference>
<dbReference type="SMART" id="SM00233">
    <property type="entry name" value="PH"/>
    <property type="match status" value="1"/>
</dbReference>
<evidence type="ECO:0000256" key="3">
    <source>
        <dbReference type="PROSITE-ProRule" id="PRU00023"/>
    </source>
</evidence>
<dbReference type="SUPFAM" id="SSF48403">
    <property type="entry name" value="Ankyrin repeat"/>
    <property type="match status" value="1"/>
</dbReference>
<feature type="domain" description="PH" evidence="5">
    <location>
        <begin position="815"/>
        <end position="926"/>
    </location>
</feature>
<accession>A0A9P1CC96</accession>
<reference evidence="7 8" key="2">
    <citation type="submission" date="2024-05" db="EMBL/GenBank/DDBJ databases">
        <authorList>
            <person name="Chen Y."/>
            <person name="Shah S."/>
            <person name="Dougan E. K."/>
            <person name="Thang M."/>
            <person name="Chan C."/>
        </authorList>
    </citation>
    <scope>NUCLEOTIDE SEQUENCE [LARGE SCALE GENOMIC DNA]</scope>
</reference>
<dbReference type="InterPro" id="IPR001849">
    <property type="entry name" value="PH_domain"/>
</dbReference>
<evidence type="ECO:0000259" key="5">
    <source>
        <dbReference type="PROSITE" id="PS50003"/>
    </source>
</evidence>
<dbReference type="PROSITE" id="PS50003">
    <property type="entry name" value="PH_DOMAIN"/>
    <property type="match status" value="1"/>
</dbReference>
<feature type="region of interest" description="Disordered" evidence="4">
    <location>
        <begin position="166"/>
        <end position="209"/>
    </location>
</feature>
<dbReference type="Pfam" id="PF12796">
    <property type="entry name" value="Ank_2"/>
    <property type="match status" value="1"/>
</dbReference>
<keyword evidence="2 3" id="KW-0040">ANK repeat</keyword>
<evidence type="ECO:0000256" key="2">
    <source>
        <dbReference type="ARBA" id="ARBA00023043"/>
    </source>
</evidence>
<protein>
    <submittedName>
        <fullName evidence="7">Serine/threonine-protein phosphatase 6 regulatory ankyrin repeat subunit C (PP6-ARS-C) (Serine/threonine-protein phosphatase 6 regulatory subunit ARS-C)</fullName>
    </submittedName>
</protein>
<dbReference type="PANTHER" id="PTHR46680:SF3">
    <property type="entry name" value="NF-KAPPA-B INHIBITOR CACTUS"/>
    <property type="match status" value="1"/>
</dbReference>
<keyword evidence="8" id="KW-1185">Reference proteome</keyword>
<dbReference type="AlphaFoldDB" id="A0A9P1CC96"/>
<dbReference type="Proteomes" id="UP001152797">
    <property type="component" value="Unassembled WGS sequence"/>
</dbReference>
<dbReference type="GO" id="GO:0005829">
    <property type="term" value="C:cytosol"/>
    <property type="evidence" value="ECO:0007669"/>
    <property type="project" value="TreeGrafter"/>
</dbReference>
<dbReference type="InterPro" id="IPR002110">
    <property type="entry name" value="Ankyrin_rpt"/>
</dbReference>
<dbReference type="EMBL" id="CAMXCT010001320">
    <property type="protein sequence ID" value="CAI3988965.1"/>
    <property type="molecule type" value="Genomic_DNA"/>
</dbReference>
<feature type="repeat" description="ANK" evidence="3">
    <location>
        <begin position="464"/>
        <end position="484"/>
    </location>
</feature>
<dbReference type="PROSITE" id="PS50297">
    <property type="entry name" value="ANK_REP_REGION"/>
    <property type="match status" value="2"/>
</dbReference>
<evidence type="ECO:0000313" key="8">
    <source>
        <dbReference type="Proteomes" id="UP001152797"/>
    </source>
</evidence>
<dbReference type="Pfam" id="PF00023">
    <property type="entry name" value="Ank"/>
    <property type="match status" value="1"/>
</dbReference>
<dbReference type="GO" id="GO:0071356">
    <property type="term" value="P:cellular response to tumor necrosis factor"/>
    <property type="evidence" value="ECO:0007669"/>
    <property type="project" value="TreeGrafter"/>
</dbReference>
<comment type="caution">
    <text evidence="6">The sequence shown here is derived from an EMBL/GenBank/DDBJ whole genome shotgun (WGS) entry which is preliminary data.</text>
</comment>
<dbReference type="EMBL" id="CAMXCT030001320">
    <property type="protein sequence ID" value="CAL4776277.1"/>
    <property type="molecule type" value="Genomic_DNA"/>
</dbReference>
<dbReference type="InterPro" id="IPR011993">
    <property type="entry name" value="PH-like_dom_sf"/>
</dbReference>
<feature type="non-terminal residue" evidence="6">
    <location>
        <position position="1"/>
    </location>
</feature>
<reference evidence="6" key="1">
    <citation type="submission" date="2022-10" db="EMBL/GenBank/DDBJ databases">
        <authorList>
            <person name="Chen Y."/>
            <person name="Dougan E. K."/>
            <person name="Chan C."/>
            <person name="Rhodes N."/>
            <person name="Thang M."/>
        </authorList>
    </citation>
    <scope>NUCLEOTIDE SEQUENCE</scope>
</reference>
<dbReference type="PANTHER" id="PTHR46680">
    <property type="entry name" value="NF-KAPPA-B INHIBITOR ALPHA"/>
    <property type="match status" value="1"/>
</dbReference>
<dbReference type="Gene3D" id="1.25.40.20">
    <property type="entry name" value="Ankyrin repeat-containing domain"/>
    <property type="match status" value="2"/>
</dbReference>
<dbReference type="Pfam" id="PF00169">
    <property type="entry name" value="PH"/>
    <property type="match status" value="1"/>
</dbReference>
<dbReference type="Gene3D" id="2.30.29.30">
    <property type="entry name" value="Pleckstrin-homology domain (PH domain)/Phosphotyrosine-binding domain (PTB)"/>
    <property type="match status" value="1"/>
</dbReference>